<dbReference type="NCBIfam" id="NF033542">
    <property type="entry name" value="transpos_IS110"/>
    <property type="match status" value="1"/>
</dbReference>
<dbReference type="Proteomes" id="UP000271374">
    <property type="component" value="Unassembled WGS sequence"/>
</dbReference>
<comment type="caution">
    <text evidence="3">The sequence shown here is derived from an EMBL/GenBank/DDBJ whole genome shotgun (WGS) entry which is preliminary data.</text>
</comment>
<dbReference type="InterPro" id="IPR047650">
    <property type="entry name" value="Transpos_IS110"/>
</dbReference>
<dbReference type="EMBL" id="RXNT01000008">
    <property type="protein sequence ID" value="RTR31470.1"/>
    <property type="molecule type" value="Genomic_DNA"/>
</dbReference>
<dbReference type="InterPro" id="IPR002525">
    <property type="entry name" value="Transp_IS110-like_N"/>
</dbReference>
<accession>A0A3S0KIU0</accession>
<dbReference type="GO" id="GO:0003677">
    <property type="term" value="F:DNA binding"/>
    <property type="evidence" value="ECO:0007669"/>
    <property type="project" value="InterPro"/>
</dbReference>
<organism evidence="3 4">
    <name type="scientific">Bacillus yapensis</name>
    <dbReference type="NCBI Taxonomy" id="2492960"/>
    <lineage>
        <taxon>Bacteria</taxon>
        <taxon>Bacillati</taxon>
        <taxon>Bacillota</taxon>
        <taxon>Bacilli</taxon>
        <taxon>Bacillales</taxon>
        <taxon>Bacillaceae</taxon>
        <taxon>Bacillus</taxon>
    </lineage>
</organism>
<dbReference type="PANTHER" id="PTHR33055">
    <property type="entry name" value="TRANSPOSASE FOR INSERTION SEQUENCE ELEMENT IS1111A"/>
    <property type="match status" value="1"/>
</dbReference>
<gene>
    <name evidence="3" type="ORF">EKG37_11360</name>
</gene>
<sequence length="405" mass="47229">MKHIISFDVSMGKSYMVIYNSFKECVYEGEFNHTKTGFAEVKLRIDQIIISYGVLPEIVFESTGVYSKALERFMKENHYRYCLLNPLEAKIQCDSLRIHKTDRSDAHKLALTHFTMDRKEKKVSDSVFDQLKSLSRFYSELDDELTVIRNRLHKVMQETFPELETIFTRKSDLFLNIAQLFPHPDFLIGHSNTVIRNKIIANTNKNISKNRAEKKAQELLLAAEQSYPAVSSVDVLCEQVRIYSKRFQELLNEKDRCTEKMIKLAEQRVEYKILLSFPGIGPNTAVRLMAEIGDIFKFNNNKQLNAFAGIDIRRFQSGKSFYKDKINKRGNKHLRKLLFIIIQNMIRLRRNGNNHIVDYYDKLKTQPYNKCHKVASIACVNKLLKSIFHLITHGISYDYRLATSS</sequence>
<dbReference type="Pfam" id="PF02371">
    <property type="entry name" value="Transposase_20"/>
    <property type="match status" value="1"/>
</dbReference>
<feature type="domain" description="Transposase IS116/IS110/IS902 C-terminal" evidence="2">
    <location>
        <begin position="272"/>
        <end position="350"/>
    </location>
</feature>
<dbReference type="GO" id="GO:0004803">
    <property type="term" value="F:transposase activity"/>
    <property type="evidence" value="ECO:0007669"/>
    <property type="project" value="InterPro"/>
</dbReference>
<dbReference type="OrthoDB" id="9790935at2"/>
<dbReference type="AlphaFoldDB" id="A0A3S0KIU0"/>
<evidence type="ECO:0000313" key="4">
    <source>
        <dbReference type="Proteomes" id="UP000271374"/>
    </source>
</evidence>
<dbReference type="GO" id="GO:0006313">
    <property type="term" value="P:DNA transposition"/>
    <property type="evidence" value="ECO:0007669"/>
    <property type="project" value="InterPro"/>
</dbReference>
<proteinExistence type="predicted"/>
<protein>
    <submittedName>
        <fullName evidence="3">IS110 family transposase</fullName>
    </submittedName>
</protein>
<evidence type="ECO:0000259" key="1">
    <source>
        <dbReference type="Pfam" id="PF01548"/>
    </source>
</evidence>
<evidence type="ECO:0000259" key="2">
    <source>
        <dbReference type="Pfam" id="PF02371"/>
    </source>
</evidence>
<dbReference type="Gene3D" id="1.10.287.4070">
    <property type="match status" value="1"/>
</dbReference>
<name>A0A3S0KIU0_9BACI</name>
<dbReference type="InterPro" id="IPR003346">
    <property type="entry name" value="Transposase_20"/>
</dbReference>
<reference evidence="3 4" key="1">
    <citation type="submission" date="2018-12" db="EMBL/GenBank/DDBJ databases">
        <title>Bacillus yapensis draft genome sequence.</title>
        <authorList>
            <person name="Yu L."/>
            <person name="Xu X."/>
            <person name="Tang X."/>
        </authorList>
    </citation>
    <scope>NUCLEOTIDE SEQUENCE [LARGE SCALE GENOMIC DNA]</scope>
    <source>
        <strain evidence="3 4">XXST-01</strain>
    </source>
</reference>
<dbReference type="RefSeq" id="WP_126408787.1">
    <property type="nucleotide sequence ID" value="NZ_RXNT01000008.1"/>
</dbReference>
<keyword evidence="4" id="KW-1185">Reference proteome</keyword>
<feature type="domain" description="Transposase IS110-like N-terminal" evidence="1">
    <location>
        <begin position="7"/>
        <end position="161"/>
    </location>
</feature>
<dbReference type="Pfam" id="PF01548">
    <property type="entry name" value="DEDD_Tnp_IS110"/>
    <property type="match status" value="1"/>
</dbReference>
<evidence type="ECO:0000313" key="3">
    <source>
        <dbReference type="EMBL" id="RTR31470.1"/>
    </source>
</evidence>